<keyword evidence="2 3" id="KW-0408">Iron</keyword>
<evidence type="ECO:0000313" key="4">
    <source>
        <dbReference type="EMBL" id="QBF74440.1"/>
    </source>
</evidence>
<gene>
    <name evidence="3 4" type="primary">def</name>
    <name evidence="4" type="ORF">HDCHBGLK_01842</name>
</gene>
<dbReference type="Gene3D" id="3.90.45.10">
    <property type="entry name" value="Peptide deformylase"/>
    <property type="match status" value="1"/>
</dbReference>
<reference evidence="4 5" key="1">
    <citation type="journal article" date="2019" name="Appl. Environ. Microbiol.">
        <title>Clostridium scindens ATCC 35704: integration of nutritional requirements, the complete genome sequence, and global transcriptional responses to bile acids.</title>
        <authorList>
            <person name="Devendran S."/>
            <person name="Shrestha R."/>
            <person name="Alves J.M.P."/>
            <person name="Wolf P.G."/>
            <person name="Ly L."/>
            <person name="Hernandez A.G."/>
            <person name="Mendez-Garcia C."/>
            <person name="Inboden A."/>
            <person name="Wiley J."/>
            <person name="Paul O."/>
            <person name="Allen A."/>
            <person name="Springer E."/>
            <person name="Wright C.L."/>
            <person name="Fields C.J."/>
            <person name="Daniel S.L."/>
            <person name="Ridlon J.M."/>
        </authorList>
    </citation>
    <scope>NUCLEOTIDE SEQUENCE [LARGE SCALE GENOMIC DNA]</scope>
    <source>
        <strain evidence="4 5">ATCC 35704</strain>
    </source>
</reference>
<proteinExistence type="inferred from homology"/>
<dbReference type="PANTHER" id="PTHR10458:SF22">
    <property type="entry name" value="PEPTIDE DEFORMYLASE"/>
    <property type="match status" value="1"/>
</dbReference>
<keyword evidence="3 4" id="KW-0378">Hydrolase</keyword>
<evidence type="ECO:0000313" key="5">
    <source>
        <dbReference type="Proteomes" id="UP000289664"/>
    </source>
</evidence>
<feature type="binding site" evidence="3">
    <location>
        <position position="134"/>
    </location>
    <ligand>
        <name>Fe cation</name>
        <dbReference type="ChEBI" id="CHEBI:24875"/>
    </ligand>
</feature>
<comment type="catalytic activity">
    <reaction evidence="3">
        <text>N-terminal N-formyl-L-methionyl-[peptide] + H2O = N-terminal L-methionyl-[peptide] + formate</text>
        <dbReference type="Rhea" id="RHEA:24420"/>
        <dbReference type="Rhea" id="RHEA-COMP:10639"/>
        <dbReference type="Rhea" id="RHEA-COMP:10640"/>
        <dbReference type="ChEBI" id="CHEBI:15377"/>
        <dbReference type="ChEBI" id="CHEBI:15740"/>
        <dbReference type="ChEBI" id="CHEBI:49298"/>
        <dbReference type="ChEBI" id="CHEBI:64731"/>
        <dbReference type="EC" id="3.5.1.88"/>
    </reaction>
</comment>
<evidence type="ECO:0000256" key="3">
    <source>
        <dbReference type="HAMAP-Rule" id="MF_00163"/>
    </source>
</evidence>
<comment type="similarity">
    <text evidence="1 3">Belongs to the polypeptide deformylase family.</text>
</comment>
<dbReference type="EC" id="3.5.1.88" evidence="3"/>
<evidence type="ECO:0000256" key="2">
    <source>
        <dbReference type="ARBA" id="ARBA00023004"/>
    </source>
</evidence>
<dbReference type="Pfam" id="PF01327">
    <property type="entry name" value="Pep_deformylase"/>
    <property type="match status" value="1"/>
</dbReference>
<protein>
    <recommendedName>
        <fullName evidence="3">Peptide deformylase</fullName>
        <shortName evidence="3">PDF</shortName>
        <ecNumber evidence="3">3.5.1.88</ecNumber>
    </recommendedName>
    <alternativeName>
        <fullName evidence="3">Polypeptide deformylase</fullName>
    </alternativeName>
</protein>
<evidence type="ECO:0000256" key="1">
    <source>
        <dbReference type="ARBA" id="ARBA00010759"/>
    </source>
</evidence>
<dbReference type="RefSeq" id="WP_039909363.1">
    <property type="nucleotide sequence ID" value="NZ_CP036170.1"/>
</dbReference>
<feature type="binding site" evidence="3">
    <location>
        <position position="130"/>
    </location>
    <ligand>
        <name>Fe cation</name>
        <dbReference type="ChEBI" id="CHEBI:24875"/>
    </ligand>
</feature>
<dbReference type="GeneID" id="62696051"/>
<dbReference type="InterPro" id="IPR036821">
    <property type="entry name" value="Peptide_deformylase_sf"/>
</dbReference>
<sequence>MATRKIREIGDEVLTKPCKEVTKITLRTKVLINDMLDTMYEALGVGLAAPQVGVLKRIVVIDVGEGPIVLINPEIIETSGEQSGEEGCLSVPGKSGMVTRPDYVKVRALNEDMEEIELEGEGLLARAFCHEIDHLDGRMYVDLVEGELHDVNYEEEV</sequence>
<dbReference type="HAMAP" id="MF_00163">
    <property type="entry name" value="Pep_deformylase"/>
    <property type="match status" value="1"/>
</dbReference>
<dbReference type="SUPFAM" id="SSF56420">
    <property type="entry name" value="Peptide deformylase"/>
    <property type="match status" value="1"/>
</dbReference>
<dbReference type="NCBIfam" id="TIGR00079">
    <property type="entry name" value="pept_deformyl"/>
    <property type="match status" value="1"/>
</dbReference>
<dbReference type="GO" id="GO:0006412">
    <property type="term" value="P:translation"/>
    <property type="evidence" value="ECO:0007669"/>
    <property type="project" value="UniProtKB-UniRule"/>
</dbReference>
<dbReference type="NCBIfam" id="NF001159">
    <property type="entry name" value="PRK00150.1-3"/>
    <property type="match status" value="1"/>
</dbReference>
<dbReference type="PRINTS" id="PR01576">
    <property type="entry name" value="PDEFORMYLASE"/>
</dbReference>
<dbReference type="PANTHER" id="PTHR10458">
    <property type="entry name" value="PEPTIDE DEFORMYLASE"/>
    <property type="match status" value="1"/>
</dbReference>
<dbReference type="AlphaFoldDB" id="A0A494WRA1"/>
<keyword evidence="3" id="KW-0479">Metal-binding</keyword>
<dbReference type="GO" id="GO:0046872">
    <property type="term" value="F:metal ion binding"/>
    <property type="evidence" value="ECO:0007669"/>
    <property type="project" value="UniProtKB-KW"/>
</dbReference>
<dbReference type="EMBL" id="CP036170">
    <property type="protein sequence ID" value="QBF74440.1"/>
    <property type="molecule type" value="Genomic_DNA"/>
</dbReference>
<name>A0A494WRA1_CLOS5</name>
<dbReference type="CDD" id="cd00487">
    <property type="entry name" value="Pep_deformylase"/>
    <property type="match status" value="1"/>
</dbReference>
<feature type="binding site" evidence="3">
    <location>
        <position position="88"/>
    </location>
    <ligand>
        <name>Fe cation</name>
        <dbReference type="ChEBI" id="CHEBI:24875"/>
    </ligand>
</feature>
<organism evidence="4 5">
    <name type="scientific">Clostridium scindens (strain ATCC 35704 / DSM 5676 / VPI 13733 / 19)</name>
    <dbReference type="NCBI Taxonomy" id="411468"/>
    <lineage>
        <taxon>Bacteria</taxon>
        <taxon>Bacillati</taxon>
        <taxon>Bacillota</taxon>
        <taxon>Clostridia</taxon>
        <taxon>Lachnospirales</taxon>
        <taxon>Lachnospiraceae</taxon>
    </lineage>
</organism>
<comment type="function">
    <text evidence="3">Removes the formyl group from the N-terminal Met of newly synthesized proteins. Requires at least a dipeptide for an efficient rate of reaction. N-terminal L-methionine is a prerequisite for activity but the enzyme has broad specificity at other positions.</text>
</comment>
<feature type="active site" evidence="3">
    <location>
        <position position="131"/>
    </location>
</feature>
<dbReference type="PIRSF" id="PIRSF004749">
    <property type="entry name" value="Pep_def"/>
    <property type="match status" value="1"/>
</dbReference>
<dbReference type="OrthoDB" id="9784988at2"/>
<keyword evidence="3" id="KW-0648">Protein biosynthesis</keyword>
<dbReference type="KEGG" id="csci:HDCHBGLK_01842"/>
<keyword evidence="5" id="KW-1185">Reference proteome</keyword>
<dbReference type="GO" id="GO:0042586">
    <property type="term" value="F:peptide deformylase activity"/>
    <property type="evidence" value="ECO:0007669"/>
    <property type="project" value="UniProtKB-UniRule"/>
</dbReference>
<dbReference type="InterPro" id="IPR023635">
    <property type="entry name" value="Peptide_deformylase"/>
</dbReference>
<comment type="cofactor">
    <cofactor evidence="3">
        <name>Fe(2+)</name>
        <dbReference type="ChEBI" id="CHEBI:29033"/>
    </cofactor>
    <text evidence="3">Binds 1 Fe(2+) ion.</text>
</comment>
<accession>A0A494WRA1</accession>
<dbReference type="Proteomes" id="UP000289664">
    <property type="component" value="Chromosome"/>
</dbReference>